<comment type="caution">
    <text evidence="1">The sequence shown here is derived from an EMBL/GenBank/DDBJ whole genome shotgun (WGS) entry which is preliminary data.</text>
</comment>
<reference evidence="1 2" key="2">
    <citation type="submission" date="2019-04" db="EMBL/GenBank/DDBJ databases">
        <title>The genome sequence of big-headed turtle.</title>
        <authorList>
            <person name="Gong S."/>
        </authorList>
    </citation>
    <scope>NUCLEOTIDE SEQUENCE [LARGE SCALE GENOMIC DNA]</scope>
    <source>
        <strain evidence="1">DO16091913</strain>
        <tissue evidence="1">Muscle</tissue>
    </source>
</reference>
<dbReference type="Proteomes" id="UP000297703">
    <property type="component" value="Unassembled WGS sequence"/>
</dbReference>
<reference evidence="1 2" key="1">
    <citation type="submission" date="2019-04" db="EMBL/GenBank/DDBJ databases">
        <title>Draft genome of the big-headed turtle Platysternon megacephalum.</title>
        <authorList>
            <person name="Gong S."/>
        </authorList>
    </citation>
    <scope>NUCLEOTIDE SEQUENCE [LARGE SCALE GENOMIC DNA]</scope>
    <source>
        <strain evidence="1">DO16091913</strain>
        <tissue evidence="1">Muscle</tissue>
    </source>
</reference>
<dbReference type="EMBL" id="QXTE01000003">
    <property type="protein sequence ID" value="TFK15738.1"/>
    <property type="molecule type" value="Genomic_DNA"/>
</dbReference>
<dbReference type="AlphaFoldDB" id="A0A4D9F8Q3"/>
<accession>A0A4D9F8Q3</accession>
<protein>
    <submittedName>
        <fullName evidence="1">Zinc finger SWIM domain-containing protein 6</fullName>
    </submittedName>
</protein>
<organism evidence="1 2">
    <name type="scientific">Platysternon megacephalum</name>
    <name type="common">big-headed turtle</name>
    <dbReference type="NCBI Taxonomy" id="55544"/>
    <lineage>
        <taxon>Eukaryota</taxon>
        <taxon>Metazoa</taxon>
        <taxon>Chordata</taxon>
        <taxon>Craniata</taxon>
        <taxon>Vertebrata</taxon>
        <taxon>Euteleostomi</taxon>
        <taxon>Archelosauria</taxon>
        <taxon>Testudinata</taxon>
        <taxon>Testudines</taxon>
        <taxon>Cryptodira</taxon>
        <taxon>Durocryptodira</taxon>
        <taxon>Testudinoidea</taxon>
        <taxon>Platysternidae</taxon>
        <taxon>Platysternon</taxon>
    </lineage>
</organism>
<evidence type="ECO:0000313" key="2">
    <source>
        <dbReference type="Proteomes" id="UP000297703"/>
    </source>
</evidence>
<name>A0A4D9F8Q3_9SAUR</name>
<proteinExistence type="predicted"/>
<sequence length="112" mass="12864">MNGACNSLTIARTKLRNVRLLKAEAFTSTNFTHLYHFEMHYKNKIRAAVLKYNNFFLNGFSEVLQNKKNSKIFSQGGNIYSLMKTATQTVHKIGLVLPFKILPFRKISSYVS</sequence>
<evidence type="ECO:0000313" key="1">
    <source>
        <dbReference type="EMBL" id="TFK15738.1"/>
    </source>
</evidence>
<keyword evidence="2" id="KW-1185">Reference proteome</keyword>
<gene>
    <name evidence="1" type="ORF">DR999_PMT00614</name>
</gene>